<evidence type="ECO:0000313" key="9">
    <source>
        <dbReference type="EnsemblMetazoa" id="G3326.3:cds"/>
    </source>
</evidence>
<dbReference type="Pfam" id="PF04032">
    <property type="entry name" value="Rpr2"/>
    <property type="match status" value="1"/>
</dbReference>
<dbReference type="HAMAP" id="MF_00757">
    <property type="entry name" value="RNase_P_4"/>
    <property type="match status" value="1"/>
</dbReference>
<dbReference type="GO" id="GO:0001682">
    <property type="term" value="P:tRNA 5'-leader removal"/>
    <property type="evidence" value="ECO:0007669"/>
    <property type="project" value="InterPro"/>
</dbReference>
<keyword evidence="2" id="KW-0819">tRNA processing</keyword>
<dbReference type="InterPro" id="IPR016432">
    <property type="entry name" value="RNP4"/>
</dbReference>
<dbReference type="GO" id="GO:0005655">
    <property type="term" value="C:nucleolar ribonuclease P complex"/>
    <property type="evidence" value="ECO:0007669"/>
    <property type="project" value="TreeGrafter"/>
</dbReference>
<evidence type="ECO:0000256" key="1">
    <source>
        <dbReference type="ARBA" id="ARBA00022490"/>
    </source>
</evidence>
<evidence type="ECO:0000256" key="5">
    <source>
        <dbReference type="ARBA" id="ARBA00022759"/>
    </source>
</evidence>
<dbReference type="AlphaFoldDB" id="A0A8W8MDW3"/>
<accession>A0A8W8MDW3</accession>
<keyword evidence="6" id="KW-0378">Hydrolase</keyword>
<dbReference type="EnsemblMetazoa" id="G3326.4">
    <property type="protein sequence ID" value="G3326.4:cds"/>
    <property type="gene ID" value="G3326"/>
</dbReference>
<keyword evidence="10" id="KW-1185">Reference proteome</keyword>
<dbReference type="Gene3D" id="6.20.50.20">
    <property type="match status" value="1"/>
</dbReference>
<reference evidence="9" key="1">
    <citation type="submission" date="2022-08" db="UniProtKB">
        <authorList>
            <consortium name="EnsemblMetazoa"/>
        </authorList>
    </citation>
    <scope>IDENTIFICATION</scope>
    <source>
        <strain evidence="9">05x7-T-G4-1.051#20</strain>
    </source>
</reference>
<proteinExistence type="inferred from homology"/>
<name>A0A8W8MDW3_MAGGI</name>
<evidence type="ECO:0000256" key="3">
    <source>
        <dbReference type="ARBA" id="ARBA00022722"/>
    </source>
</evidence>
<evidence type="ECO:0000313" key="10">
    <source>
        <dbReference type="Proteomes" id="UP000005408"/>
    </source>
</evidence>
<keyword evidence="5" id="KW-0255">Endonuclease</keyword>
<keyword evidence="3" id="KW-0540">Nuclease</keyword>
<dbReference type="InterPro" id="IPR007175">
    <property type="entry name" value="Rpr2/Snm1/Rpp21"/>
</dbReference>
<dbReference type="GO" id="GO:0046872">
    <property type="term" value="F:metal ion binding"/>
    <property type="evidence" value="ECO:0007669"/>
    <property type="project" value="UniProtKB-KW"/>
</dbReference>
<dbReference type="EnsemblMetazoa" id="G3326.3">
    <property type="protein sequence ID" value="G3326.3:cds"/>
    <property type="gene ID" value="G3326"/>
</dbReference>
<organism evidence="9 10">
    <name type="scientific">Magallana gigas</name>
    <name type="common">Pacific oyster</name>
    <name type="synonym">Crassostrea gigas</name>
    <dbReference type="NCBI Taxonomy" id="29159"/>
    <lineage>
        <taxon>Eukaryota</taxon>
        <taxon>Metazoa</taxon>
        <taxon>Spiralia</taxon>
        <taxon>Lophotrochozoa</taxon>
        <taxon>Mollusca</taxon>
        <taxon>Bivalvia</taxon>
        <taxon>Autobranchia</taxon>
        <taxon>Pteriomorphia</taxon>
        <taxon>Ostreida</taxon>
        <taxon>Ostreoidea</taxon>
        <taxon>Ostreidae</taxon>
        <taxon>Magallana</taxon>
    </lineage>
</organism>
<dbReference type="GO" id="GO:0016787">
    <property type="term" value="F:hydrolase activity"/>
    <property type="evidence" value="ECO:0007669"/>
    <property type="project" value="UniProtKB-KW"/>
</dbReference>
<sequence length="139" mass="16508">MKKSVTVVEKRISFLFQLAHLCITSKDVDKEMCKHHVRNLKRISRKNVIRLHPDIKRRLCKHCDMLLYPGITAKVRLSKKPQRAVTVQCIECKKVRRFPCTNPDYKIWIEKFQDLSQNASRFETGNYLHYTGKANLLWH</sequence>
<evidence type="ECO:0000256" key="2">
    <source>
        <dbReference type="ARBA" id="ARBA00022694"/>
    </source>
</evidence>
<dbReference type="PANTHER" id="PTHR14742:SF0">
    <property type="entry name" value="RIBONUCLEASE P PROTEIN SUBUNIT P21"/>
    <property type="match status" value="1"/>
</dbReference>
<dbReference type="PANTHER" id="PTHR14742">
    <property type="entry name" value="RIBONUCLEASE P SUBUNIT P21"/>
    <property type="match status" value="1"/>
</dbReference>
<evidence type="ECO:0000256" key="6">
    <source>
        <dbReference type="ARBA" id="ARBA00022801"/>
    </source>
</evidence>
<evidence type="ECO:0000256" key="4">
    <source>
        <dbReference type="ARBA" id="ARBA00022723"/>
    </source>
</evidence>
<dbReference type="GO" id="GO:0004519">
    <property type="term" value="F:endonuclease activity"/>
    <property type="evidence" value="ECO:0007669"/>
    <property type="project" value="UniProtKB-KW"/>
</dbReference>
<dbReference type="OMA" id="DPKHLLW"/>
<keyword evidence="1" id="KW-0963">Cytoplasm</keyword>
<keyword evidence="4" id="KW-0479">Metal-binding</keyword>
<evidence type="ECO:0000256" key="7">
    <source>
        <dbReference type="ARBA" id="ARBA00022833"/>
    </source>
</evidence>
<dbReference type="OrthoDB" id="128536at2759"/>
<dbReference type="Proteomes" id="UP000005408">
    <property type="component" value="Unassembled WGS sequence"/>
</dbReference>
<dbReference type="EnsemblMetazoa" id="G3326.6">
    <property type="protein sequence ID" value="G3326.6:cds"/>
    <property type="gene ID" value="G3326"/>
</dbReference>
<comment type="similarity">
    <text evidence="8">Belongs to the eukaryotic/archaeal RNase P protein component 4 family.</text>
</comment>
<keyword evidence="7" id="KW-0862">Zinc</keyword>
<protein>
    <submittedName>
        <fullName evidence="9">Uncharacterized protein</fullName>
    </submittedName>
</protein>
<evidence type="ECO:0000256" key="8">
    <source>
        <dbReference type="ARBA" id="ARBA00038402"/>
    </source>
</evidence>